<name>A0A2T6ZRY8_TUBBO</name>
<evidence type="ECO:0000313" key="4">
    <source>
        <dbReference type="Proteomes" id="UP000244722"/>
    </source>
</evidence>
<dbReference type="AlphaFoldDB" id="A0A2T6ZRY8"/>
<sequence>MSQFIYLFTFSFLQRVLGEGMEGEGEGAGLTYSRQLVEFSWVVHRYDCFLEGWCFVRKHCPCLLRYLTPPFILYILYIYLFFHLSIHPHTTARKEDWGLRKWFLLKA</sequence>
<evidence type="ECO:0000313" key="3">
    <source>
        <dbReference type="EMBL" id="PUU78194.1"/>
    </source>
</evidence>
<reference evidence="3 4" key="1">
    <citation type="submission" date="2017-04" db="EMBL/GenBank/DDBJ databases">
        <title>Draft genome sequence of Tuber borchii Vittad., a whitish edible truffle.</title>
        <authorList>
            <consortium name="DOE Joint Genome Institute"/>
            <person name="Murat C."/>
            <person name="Kuo A."/>
            <person name="Barry K.W."/>
            <person name="Clum A."/>
            <person name="Dockter R.B."/>
            <person name="Fauchery L."/>
            <person name="Iotti M."/>
            <person name="Kohler A."/>
            <person name="Labutti K."/>
            <person name="Lindquist E.A."/>
            <person name="Lipzen A."/>
            <person name="Ohm R.A."/>
            <person name="Wang M."/>
            <person name="Grigoriev I.V."/>
            <person name="Zambonelli A."/>
            <person name="Martin F.M."/>
        </authorList>
    </citation>
    <scope>NUCLEOTIDE SEQUENCE [LARGE SCALE GENOMIC DNA]</scope>
    <source>
        <strain evidence="3 4">Tbo3840</strain>
    </source>
</reference>
<dbReference type="Proteomes" id="UP000244722">
    <property type="component" value="Unassembled WGS sequence"/>
</dbReference>
<feature type="transmembrane region" description="Helical" evidence="1">
    <location>
        <begin position="66"/>
        <end position="84"/>
    </location>
</feature>
<proteinExistence type="predicted"/>
<keyword evidence="1" id="KW-0472">Membrane</keyword>
<evidence type="ECO:0000256" key="2">
    <source>
        <dbReference type="SAM" id="SignalP"/>
    </source>
</evidence>
<accession>A0A2T6ZRY8</accession>
<keyword evidence="2" id="KW-0732">Signal</keyword>
<organism evidence="3 4">
    <name type="scientific">Tuber borchii</name>
    <name type="common">White truffle</name>
    <dbReference type="NCBI Taxonomy" id="42251"/>
    <lineage>
        <taxon>Eukaryota</taxon>
        <taxon>Fungi</taxon>
        <taxon>Dikarya</taxon>
        <taxon>Ascomycota</taxon>
        <taxon>Pezizomycotina</taxon>
        <taxon>Pezizomycetes</taxon>
        <taxon>Pezizales</taxon>
        <taxon>Tuberaceae</taxon>
        <taxon>Tuber</taxon>
    </lineage>
</organism>
<dbReference type="EMBL" id="NESQ01000127">
    <property type="protein sequence ID" value="PUU78194.1"/>
    <property type="molecule type" value="Genomic_DNA"/>
</dbReference>
<protein>
    <submittedName>
        <fullName evidence="3">Uncharacterized protein</fullName>
    </submittedName>
</protein>
<feature type="chain" id="PRO_5015654935" evidence="2">
    <location>
        <begin position="19"/>
        <end position="107"/>
    </location>
</feature>
<gene>
    <name evidence="3" type="ORF">B9Z19DRAFT_1084501</name>
</gene>
<comment type="caution">
    <text evidence="3">The sequence shown here is derived from an EMBL/GenBank/DDBJ whole genome shotgun (WGS) entry which is preliminary data.</text>
</comment>
<feature type="signal peptide" evidence="2">
    <location>
        <begin position="1"/>
        <end position="18"/>
    </location>
</feature>
<keyword evidence="1" id="KW-1133">Transmembrane helix</keyword>
<evidence type="ECO:0000256" key="1">
    <source>
        <dbReference type="SAM" id="Phobius"/>
    </source>
</evidence>
<keyword evidence="1" id="KW-0812">Transmembrane</keyword>
<keyword evidence="4" id="KW-1185">Reference proteome</keyword>